<reference evidence="1 2" key="1">
    <citation type="submission" date="2015-11" db="EMBL/GenBank/DDBJ databases">
        <title>Expanding the genomic diversity of Burkholderia species for the development of highly accurate diagnostics.</title>
        <authorList>
            <person name="Sahl J."/>
            <person name="Keim P."/>
            <person name="Wagner D."/>
        </authorList>
    </citation>
    <scope>NUCLEOTIDE SEQUENCE [LARGE SCALE GENOMIC DNA]</scope>
    <source>
        <strain evidence="1 2">MSMB2087WGS</strain>
    </source>
</reference>
<evidence type="ECO:0000313" key="2">
    <source>
        <dbReference type="Proteomes" id="UP000060630"/>
    </source>
</evidence>
<dbReference type="RefSeq" id="WP_060192452.1">
    <property type="nucleotide sequence ID" value="NZ_LPHD01000049.1"/>
</dbReference>
<dbReference type="Proteomes" id="UP000060630">
    <property type="component" value="Unassembled WGS sequence"/>
</dbReference>
<protein>
    <submittedName>
        <fullName evidence="1">Uncharacterized protein</fullName>
    </submittedName>
</protein>
<evidence type="ECO:0000313" key="1">
    <source>
        <dbReference type="EMBL" id="KWA84054.1"/>
    </source>
</evidence>
<proteinExistence type="predicted"/>
<name>A0A106QDF1_9BURK</name>
<organism evidence="1 2">
    <name type="scientific">Burkholderia ubonensis</name>
    <dbReference type="NCBI Taxonomy" id="101571"/>
    <lineage>
        <taxon>Bacteria</taxon>
        <taxon>Pseudomonadati</taxon>
        <taxon>Pseudomonadota</taxon>
        <taxon>Betaproteobacteria</taxon>
        <taxon>Burkholderiales</taxon>
        <taxon>Burkholderiaceae</taxon>
        <taxon>Burkholderia</taxon>
        <taxon>Burkholderia cepacia complex</taxon>
    </lineage>
</organism>
<dbReference type="EMBL" id="LPHD01000049">
    <property type="protein sequence ID" value="KWA84054.1"/>
    <property type="molecule type" value="Genomic_DNA"/>
</dbReference>
<sequence length="126" mass="14327">MNAQQLRVRQQALDAKAEKEEAFVNGSLPLNCAPGFWDAYRQRPGMLRRRSLVALFKRFPLSRLPVNNKWQANTVDPDLRQLMKQGILVQVRGGGGRRHPLNKSGRKRQSYLVLAEQVNAAEMQSS</sequence>
<comment type="caution">
    <text evidence="1">The sequence shown here is derived from an EMBL/GenBank/DDBJ whole genome shotgun (WGS) entry which is preliminary data.</text>
</comment>
<accession>A0A106QDF1</accession>
<dbReference type="AlphaFoldDB" id="A0A106QDF1"/>
<gene>
    <name evidence="1" type="ORF">WL29_22060</name>
</gene>